<dbReference type="SUPFAM" id="SSF49464">
    <property type="entry name" value="Carboxypeptidase regulatory domain-like"/>
    <property type="match status" value="1"/>
</dbReference>
<dbReference type="AlphaFoldDB" id="A0A246G715"/>
<dbReference type="Proteomes" id="UP000198034">
    <property type="component" value="Unassembled WGS sequence"/>
</dbReference>
<accession>A0A246G715</accession>
<proteinExistence type="predicted"/>
<gene>
    <name evidence="1" type="ORF">BWK62_15165</name>
</gene>
<name>A0A246G715_9FLAO</name>
<evidence type="ECO:0000313" key="2">
    <source>
        <dbReference type="Proteomes" id="UP000198034"/>
    </source>
</evidence>
<organism evidence="1 2">
    <name type="scientific">Flavobacterium columnare</name>
    <dbReference type="NCBI Taxonomy" id="996"/>
    <lineage>
        <taxon>Bacteria</taxon>
        <taxon>Pseudomonadati</taxon>
        <taxon>Bacteroidota</taxon>
        <taxon>Flavobacteriia</taxon>
        <taxon>Flavobacteriales</taxon>
        <taxon>Flavobacteriaceae</taxon>
        <taxon>Flavobacterium</taxon>
    </lineage>
</organism>
<sequence length="135" mass="15619">KGKVVDVNNHPIPYVNIGVQNEKIGVTTDEDGSFYLPIKEEKMIKQFQRDYMKVPETGKVCGNVLRAIDEFQSKYVIDINQAKCKCKGCTGFGNGKYFKEKGDEKINEKTENMNILECTVQYYGHKERFNFIYQQ</sequence>
<protein>
    <submittedName>
        <fullName evidence="1">Uncharacterized protein</fullName>
    </submittedName>
</protein>
<evidence type="ECO:0000313" key="1">
    <source>
        <dbReference type="EMBL" id="OWP74046.1"/>
    </source>
</evidence>
<reference evidence="1 2" key="1">
    <citation type="journal article" date="2017" name="Infect. Genet. Evol.">
        <title>Comparative genome analysis of fish pathogen Flavobacterium columnare reveals extensive sequence diversity within the species.</title>
        <authorList>
            <person name="Kayansamruaj P."/>
            <person name="Dong H.T."/>
            <person name="Hirono I."/>
            <person name="Kondo H."/>
            <person name="Senapin S."/>
            <person name="Rodkhum C."/>
        </authorList>
    </citation>
    <scope>NUCLEOTIDE SEQUENCE [LARGE SCALE GENOMIC DNA]</scope>
    <source>
        <strain evidence="1 2">1214</strain>
    </source>
</reference>
<dbReference type="EMBL" id="MTCY01000109">
    <property type="protein sequence ID" value="OWP74046.1"/>
    <property type="molecule type" value="Genomic_DNA"/>
</dbReference>
<comment type="caution">
    <text evidence="1">The sequence shown here is derived from an EMBL/GenBank/DDBJ whole genome shotgun (WGS) entry which is preliminary data.</text>
</comment>
<dbReference type="InterPro" id="IPR008969">
    <property type="entry name" value="CarboxyPept-like_regulatory"/>
</dbReference>
<dbReference type="Pfam" id="PF13715">
    <property type="entry name" value="CarbopepD_reg_2"/>
    <property type="match status" value="1"/>
</dbReference>
<feature type="non-terminal residue" evidence="1">
    <location>
        <position position="1"/>
    </location>
</feature>
<dbReference type="Gene3D" id="2.60.40.1120">
    <property type="entry name" value="Carboxypeptidase-like, regulatory domain"/>
    <property type="match status" value="1"/>
</dbReference>